<gene>
    <name evidence="2" type="ORF">BDV96DRAFT_651557</name>
</gene>
<organism evidence="2 3">
    <name type="scientific">Lophiotrema nucula</name>
    <dbReference type="NCBI Taxonomy" id="690887"/>
    <lineage>
        <taxon>Eukaryota</taxon>
        <taxon>Fungi</taxon>
        <taxon>Dikarya</taxon>
        <taxon>Ascomycota</taxon>
        <taxon>Pezizomycotina</taxon>
        <taxon>Dothideomycetes</taxon>
        <taxon>Pleosporomycetidae</taxon>
        <taxon>Pleosporales</taxon>
        <taxon>Lophiotremataceae</taxon>
        <taxon>Lophiotrema</taxon>
    </lineage>
</organism>
<dbReference type="EMBL" id="ML977340">
    <property type="protein sequence ID" value="KAF2109996.1"/>
    <property type="molecule type" value="Genomic_DNA"/>
</dbReference>
<feature type="compositionally biased region" description="Basic and acidic residues" evidence="1">
    <location>
        <begin position="286"/>
        <end position="296"/>
    </location>
</feature>
<dbReference type="Proteomes" id="UP000799770">
    <property type="component" value="Unassembled WGS sequence"/>
</dbReference>
<dbReference type="OrthoDB" id="3932329at2759"/>
<proteinExistence type="predicted"/>
<reference evidence="2" key="1">
    <citation type="journal article" date="2020" name="Stud. Mycol.">
        <title>101 Dothideomycetes genomes: a test case for predicting lifestyles and emergence of pathogens.</title>
        <authorList>
            <person name="Haridas S."/>
            <person name="Albert R."/>
            <person name="Binder M."/>
            <person name="Bloem J."/>
            <person name="Labutti K."/>
            <person name="Salamov A."/>
            <person name="Andreopoulos B."/>
            <person name="Baker S."/>
            <person name="Barry K."/>
            <person name="Bills G."/>
            <person name="Bluhm B."/>
            <person name="Cannon C."/>
            <person name="Castanera R."/>
            <person name="Culley D."/>
            <person name="Daum C."/>
            <person name="Ezra D."/>
            <person name="Gonzalez J."/>
            <person name="Henrissat B."/>
            <person name="Kuo A."/>
            <person name="Liang C."/>
            <person name="Lipzen A."/>
            <person name="Lutzoni F."/>
            <person name="Magnuson J."/>
            <person name="Mondo S."/>
            <person name="Nolan M."/>
            <person name="Ohm R."/>
            <person name="Pangilinan J."/>
            <person name="Park H.-J."/>
            <person name="Ramirez L."/>
            <person name="Alfaro M."/>
            <person name="Sun H."/>
            <person name="Tritt A."/>
            <person name="Yoshinaga Y."/>
            <person name="Zwiers L.-H."/>
            <person name="Turgeon B."/>
            <person name="Goodwin S."/>
            <person name="Spatafora J."/>
            <person name="Crous P."/>
            <person name="Grigoriev I."/>
        </authorList>
    </citation>
    <scope>NUCLEOTIDE SEQUENCE</scope>
    <source>
        <strain evidence="2">CBS 627.86</strain>
    </source>
</reference>
<evidence type="ECO:0000256" key="1">
    <source>
        <dbReference type="SAM" id="MobiDB-lite"/>
    </source>
</evidence>
<keyword evidence="3" id="KW-1185">Reference proteome</keyword>
<accession>A0A6A5YSE4</accession>
<feature type="region of interest" description="Disordered" evidence="1">
    <location>
        <begin position="286"/>
        <end position="307"/>
    </location>
</feature>
<evidence type="ECO:0000313" key="3">
    <source>
        <dbReference type="Proteomes" id="UP000799770"/>
    </source>
</evidence>
<evidence type="ECO:0000313" key="2">
    <source>
        <dbReference type="EMBL" id="KAF2109996.1"/>
    </source>
</evidence>
<dbReference type="AlphaFoldDB" id="A0A6A5YSE4"/>
<sequence>MAREQIFCCICGAPTIDPGHWAAGGHVRKKWLTEVVLLTTAQSTADGLVPDLYHPSQPLLVGSPLMLDSGKPSPVFCLTVEHTDGDTFYLHSGGKTRPLSVDATRLNPDAWQGAPLYLPIHIACCEIALTFIEHGRSEANPDPCAISSMSHLWDVYYRRMPMWPIHAVERQLPEPDDYQVGYQCRGLDWQPEEAPESAALLETNPLQSPHITQTVLQSIASQQHPRCFGTLDQGVISMDALAHLVHQSTATPSCDLDDTTGSPTLSARNHKRIWSLLERARIGDTERGRVNEESPRHKSYRPNRWST</sequence>
<protein>
    <submittedName>
        <fullName evidence="2">Uncharacterized protein</fullName>
    </submittedName>
</protein>
<name>A0A6A5YSE4_9PLEO</name>